<sequence length="38" mass="4549">NMLDANFRRENSFSEFIVTDSRVYLQPRTVLLKIAYKL</sequence>
<evidence type="ECO:0000313" key="1">
    <source>
        <dbReference type="EMBL" id="ORL45902.1"/>
    </source>
</evidence>
<accession>A0A1Y1T594</accession>
<proteinExistence type="predicted"/>
<organism evidence="1 2">
    <name type="scientific">Zunongwangia atlantica 22II14-10F7</name>
    <dbReference type="NCBI Taxonomy" id="1185767"/>
    <lineage>
        <taxon>Bacteria</taxon>
        <taxon>Pseudomonadati</taxon>
        <taxon>Bacteroidota</taxon>
        <taxon>Flavobacteriia</taxon>
        <taxon>Flavobacteriales</taxon>
        <taxon>Flavobacteriaceae</taxon>
        <taxon>Zunongwangia</taxon>
    </lineage>
</organism>
<gene>
    <name evidence="1" type="ORF">IIF7_07276</name>
</gene>
<reference evidence="1 2" key="1">
    <citation type="submission" date="2013-04" db="EMBL/GenBank/DDBJ databases">
        <title>Zunongwangia sp. 22II14-10F7 Genome Sequencing.</title>
        <authorList>
            <person name="Lai Q."/>
            <person name="Shao Z."/>
        </authorList>
    </citation>
    <scope>NUCLEOTIDE SEQUENCE [LARGE SCALE GENOMIC DNA]</scope>
    <source>
        <strain evidence="1 2">22II14-10F7</strain>
    </source>
</reference>
<dbReference type="AlphaFoldDB" id="A0A1Y1T594"/>
<feature type="non-terminal residue" evidence="1">
    <location>
        <position position="1"/>
    </location>
</feature>
<keyword evidence="2" id="KW-1185">Reference proteome</keyword>
<protein>
    <submittedName>
        <fullName evidence="1">Uncharacterized protein</fullName>
    </submittedName>
</protein>
<comment type="caution">
    <text evidence="1">The sequence shown here is derived from an EMBL/GenBank/DDBJ whole genome shotgun (WGS) entry which is preliminary data.</text>
</comment>
<dbReference type="Proteomes" id="UP000192746">
    <property type="component" value="Unassembled WGS sequence"/>
</dbReference>
<name>A0A1Y1T594_9FLAO</name>
<evidence type="ECO:0000313" key="2">
    <source>
        <dbReference type="Proteomes" id="UP000192746"/>
    </source>
</evidence>
<dbReference type="EMBL" id="ARYN01000006">
    <property type="protein sequence ID" value="ORL45902.1"/>
    <property type="molecule type" value="Genomic_DNA"/>
</dbReference>